<accession>A0A6I4MN86</accession>
<dbReference type="InterPro" id="IPR046897">
    <property type="entry name" value="ABC-3C_MC6"/>
</dbReference>
<dbReference type="RefSeq" id="WP_151598556.1">
    <property type="nucleotide sequence ID" value="NZ_WBMS02000046.1"/>
</dbReference>
<dbReference type="AlphaFoldDB" id="A0A6I4MN86"/>
<dbReference type="Pfam" id="PF20293">
    <property type="entry name" value="MC6"/>
    <property type="match status" value="1"/>
</dbReference>
<organism evidence="1 2">
    <name type="scientific">Actinomadura physcomitrii</name>
    <dbReference type="NCBI Taxonomy" id="2650748"/>
    <lineage>
        <taxon>Bacteria</taxon>
        <taxon>Bacillati</taxon>
        <taxon>Actinomycetota</taxon>
        <taxon>Actinomycetes</taxon>
        <taxon>Streptosporangiales</taxon>
        <taxon>Thermomonosporaceae</taxon>
        <taxon>Actinomadura</taxon>
    </lineage>
</organism>
<sequence>MIVPTKGVAPQRALLAVGAQIVLATGRQPVTVQQAWRRLLTWREENRHNAPLPFWWFALALDVLYALGLVDLDPESELLSFRSRSDAP</sequence>
<gene>
    <name evidence="1" type="ORF">F8568_038565</name>
</gene>
<name>A0A6I4MN86_9ACTN</name>
<comment type="caution">
    <text evidence="1">The sequence shown here is derived from an EMBL/GenBank/DDBJ whole genome shotgun (WGS) entry which is preliminary data.</text>
</comment>
<reference evidence="1" key="1">
    <citation type="submission" date="2019-12" db="EMBL/GenBank/DDBJ databases">
        <title>Actinomadura physcomitrii sp. nov., a novel actinomycete isolated from moss [Physcomitrium sphaericum (Ludw) Fuernr].</title>
        <authorList>
            <person name="Zhuang X."/>
        </authorList>
    </citation>
    <scope>NUCLEOTIDE SEQUENCE [LARGE SCALE GENOMIC DNA]</scope>
    <source>
        <strain evidence="1">LD22</strain>
    </source>
</reference>
<keyword evidence="2" id="KW-1185">Reference proteome</keyword>
<proteinExistence type="predicted"/>
<evidence type="ECO:0000313" key="2">
    <source>
        <dbReference type="Proteomes" id="UP000462055"/>
    </source>
</evidence>
<protein>
    <submittedName>
        <fullName evidence="1">Uncharacterized protein</fullName>
    </submittedName>
</protein>
<dbReference type="Proteomes" id="UP000462055">
    <property type="component" value="Unassembled WGS sequence"/>
</dbReference>
<evidence type="ECO:0000313" key="1">
    <source>
        <dbReference type="EMBL" id="MWA06155.1"/>
    </source>
</evidence>
<dbReference type="EMBL" id="WBMS02000046">
    <property type="protein sequence ID" value="MWA06155.1"/>
    <property type="molecule type" value="Genomic_DNA"/>
</dbReference>